<dbReference type="RefSeq" id="WP_034938217.1">
    <property type="nucleotide sequence ID" value="NZ_JFHN01000053.1"/>
</dbReference>
<dbReference type="OrthoDB" id="148878at2"/>
<gene>
    <name evidence="2" type="ORF">BG55_13530</name>
</gene>
<sequence>MKNILLLIWATSLLGCAAQPEKPATPAKLGMPNPASAWCVKQGGNLDIVNTGQGQTGYCTLPGGERVEEWTLYRRDHR</sequence>
<accession>A0A014M9M4</accession>
<proteinExistence type="predicted"/>
<dbReference type="STRING" id="69222.BG55_13530"/>
<evidence type="ECO:0008006" key="4">
    <source>
        <dbReference type="Google" id="ProtNLM"/>
    </source>
</evidence>
<dbReference type="AlphaFoldDB" id="A0A014M9M4"/>
<evidence type="ECO:0000313" key="3">
    <source>
        <dbReference type="Proteomes" id="UP000019918"/>
    </source>
</evidence>
<name>A0A014M9M4_9GAMM</name>
<feature type="signal peptide" evidence="1">
    <location>
        <begin position="1"/>
        <end position="17"/>
    </location>
</feature>
<dbReference type="PANTHER" id="PTHR38008">
    <property type="entry name" value="HEMOLYSIN-RELATED"/>
    <property type="match status" value="1"/>
</dbReference>
<comment type="caution">
    <text evidence="2">The sequence shown here is derived from an EMBL/GenBank/DDBJ whole genome shotgun (WGS) entry which is preliminary data.</text>
</comment>
<evidence type="ECO:0000313" key="2">
    <source>
        <dbReference type="EMBL" id="EXU74769.1"/>
    </source>
</evidence>
<dbReference type="EMBL" id="JFHN01000053">
    <property type="protein sequence ID" value="EXU74769.1"/>
    <property type="molecule type" value="Genomic_DNA"/>
</dbReference>
<dbReference type="Pfam" id="PF03891">
    <property type="entry name" value="DUF333"/>
    <property type="match status" value="1"/>
</dbReference>
<dbReference type="PATRIC" id="fig|69222.5.peg.2777"/>
<evidence type="ECO:0000256" key="1">
    <source>
        <dbReference type="SAM" id="SignalP"/>
    </source>
</evidence>
<reference evidence="2 3" key="1">
    <citation type="submission" date="2014-02" db="EMBL/GenBank/DDBJ databases">
        <title>Draft genome of Erwinia mallotivora strain BT-MARDI, a papaya dieback pathogen.</title>
        <authorList>
            <person name="Redzuan R."/>
            <person name="Abu Bakar N."/>
            <person name="Badrun R."/>
            <person name="Mohd Raih M.F."/>
            <person name="Rozano L."/>
            <person name="Mat Amin N."/>
        </authorList>
    </citation>
    <scope>NUCLEOTIDE SEQUENCE [LARGE SCALE GENOMIC DNA]</scope>
    <source>
        <strain evidence="2 3">BT-MARDI</strain>
    </source>
</reference>
<feature type="chain" id="PRO_5001472102" description="Hemolysin" evidence="1">
    <location>
        <begin position="18"/>
        <end position="78"/>
    </location>
</feature>
<dbReference type="InterPro" id="IPR005590">
    <property type="entry name" value="DUF333"/>
</dbReference>
<dbReference type="PROSITE" id="PS51257">
    <property type="entry name" value="PROKAR_LIPOPROTEIN"/>
    <property type="match status" value="1"/>
</dbReference>
<dbReference type="PANTHER" id="PTHR38008:SF2">
    <property type="entry name" value="HEMOLYSIN"/>
    <property type="match status" value="1"/>
</dbReference>
<keyword evidence="1" id="KW-0732">Signal</keyword>
<dbReference type="Proteomes" id="UP000019918">
    <property type="component" value="Unassembled WGS sequence"/>
</dbReference>
<protein>
    <recommendedName>
        <fullName evidence="4">Hemolysin</fullName>
    </recommendedName>
</protein>
<organism evidence="2 3">
    <name type="scientific">Erwinia mallotivora</name>
    <dbReference type="NCBI Taxonomy" id="69222"/>
    <lineage>
        <taxon>Bacteria</taxon>
        <taxon>Pseudomonadati</taxon>
        <taxon>Pseudomonadota</taxon>
        <taxon>Gammaproteobacteria</taxon>
        <taxon>Enterobacterales</taxon>
        <taxon>Erwiniaceae</taxon>
        <taxon>Erwinia</taxon>
    </lineage>
</organism>
<keyword evidence="3" id="KW-1185">Reference proteome</keyword>